<evidence type="ECO:0000313" key="2">
    <source>
        <dbReference type="EMBL" id="KAJ6725161.1"/>
    </source>
</evidence>
<feature type="region of interest" description="Disordered" evidence="1">
    <location>
        <begin position="140"/>
        <end position="182"/>
    </location>
</feature>
<comment type="caution">
    <text evidence="2">The sequence shown here is derived from an EMBL/GenBank/DDBJ whole genome shotgun (WGS) entry which is preliminary data.</text>
</comment>
<protein>
    <submittedName>
        <fullName evidence="2">Uncharacterized protein</fullName>
    </submittedName>
</protein>
<dbReference type="Proteomes" id="UP001151529">
    <property type="component" value="Chromosome 11"/>
</dbReference>
<keyword evidence="3" id="KW-1185">Reference proteome</keyword>
<dbReference type="EMBL" id="JAPFFL010000005">
    <property type="protein sequence ID" value="KAJ6725161.1"/>
    <property type="molecule type" value="Genomic_DNA"/>
</dbReference>
<dbReference type="OrthoDB" id="49309at2759"/>
<reference evidence="2" key="1">
    <citation type="submission" date="2022-11" db="EMBL/GenBank/DDBJ databases">
        <authorList>
            <person name="Hyden B.L."/>
            <person name="Feng K."/>
            <person name="Yates T."/>
            <person name="Jawdy S."/>
            <person name="Smart L.B."/>
            <person name="Muchero W."/>
        </authorList>
    </citation>
    <scope>NUCLEOTIDE SEQUENCE</scope>
    <source>
        <tissue evidence="2">Shoot tip</tissue>
    </source>
</reference>
<evidence type="ECO:0000313" key="3">
    <source>
        <dbReference type="Proteomes" id="UP001151529"/>
    </source>
</evidence>
<feature type="compositionally biased region" description="Polar residues" evidence="1">
    <location>
        <begin position="161"/>
        <end position="174"/>
    </location>
</feature>
<reference evidence="2" key="2">
    <citation type="journal article" date="2023" name="Int. J. Mol. Sci.">
        <title>De Novo Assembly and Annotation of 11 Diverse Shrub Willow (Salix) Genomes Reveals Novel Gene Organization in Sex-Linked Regions.</title>
        <authorList>
            <person name="Hyden B."/>
            <person name="Feng K."/>
            <person name="Yates T.B."/>
            <person name="Jawdy S."/>
            <person name="Cereghino C."/>
            <person name="Smart L.B."/>
            <person name="Muchero W."/>
        </authorList>
    </citation>
    <scope>NUCLEOTIDE SEQUENCE [LARGE SCALE GENOMIC DNA]</scope>
    <source>
        <tissue evidence="2">Shoot tip</tissue>
    </source>
</reference>
<accession>A0A9Q0U830</accession>
<dbReference type="AlphaFoldDB" id="A0A9Q0U830"/>
<gene>
    <name evidence="2" type="ORF">OIU85_023019</name>
</gene>
<evidence type="ECO:0000256" key="1">
    <source>
        <dbReference type="SAM" id="MobiDB-lite"/>
    </source>
</evidence>
<proteinExistence type="predicted"/>
<organism evidence="2 3">
    <name type="scientific">Salix viminalis</name>
    <name type="common">Common osier</name>
    <name type="synonym">Basket willow</name>
    <dbReference type="NCBI Taxonomy" id="40686"/>
    <lineage>
        <taxon>Eukaryota</taxon>
        <taxon>Viridiplantae</taxon>
        <taxon>Streptophyta</taxon>
        <taxon>Embryophyta</taxon>
        <taxon>Tracheophyta</taxon>
        <taxon>Spermatophyta</taxon>
        <taxon>Magnoliopsida</taxon>
        <taxon>eudicotyledons</taxon>
        <taxon>Gunneridae</taxon>
        <taxon>Pentapetalae</taxon>
        <taxon>rosids</taxon>
        <taxon>fabids</taxon>
        <taxon>Malpighiales</taxon>
        <taxon>Salicaceae</taxon>
        <taxon>Saliceae</taxon>
        <taxon>Salix</taxon>
    </lineage>
</organism>
<feature type="region of interest" description="Disordered" evidence="1">
    <location>
        <begin position="84"/>
        <end position="121"/>
    </location>
</feature>
<name>A0A9Q0U830_SALVM</name>
<sequence length="182" mass="19606">MVGFRKDAQSFAMEEVTNSEEYGDQHCKLRSPVYSHGKPSILRKGSPLLNLSLTSLGKETTSSSWLSLDSRAPVDSPRMKTLHEKGAINGSPTAKKLASCRPNRVRKKTPPTTKGETQKDVSDMAQQLSLGPLAVSTLRKPRKRTCRTNTKLGARTVAESGGTNTKLATGTATENGGHDKLG</sequence>